<evidence type="ECO:0000259" key="5">
    <source>
        <dbReference type="Pfam" id="PF00460"/>
    </source>
</evidence>
<comment type="similarity">
    <text evidence="2 4">Belongs to the flagella basal body rod proteins family.</text>
</comment>
<keyword evidence="8" id="KW-0282">Flagellum</keyword>
<evidence type="ECO:0000259" key="7">
    <source>
        <dbReference type="Pfam" id="PF22692"/>
    </source>
</evidence>
<dbReference type="GO" id="GO:0009424">
    <property type="term" value="C:bacterial-type flagellum hook"/>
    <property type="evidence" value="ECO:0007669"/>
    <property type="project" value="TreeGrafter"/>
</dbReference>
<comment type="function">
    <text evidence="4">A flexible structure which links the flagellar filament to the drive apparatus in the basal body.</text>
</comment>
<keyword evidence="8" id="KW-0969">Cilium</keyword>
<keyword evidence="3 4" id="KW-0975">Bacterial flagellum</keyword>
<evidence type="ECO:0000259" key="6">
    <source>
        <dbReference type="Pfam" id="PF06429"/>
    </source>
</evidence>
<evidence type="ECO:0000313" key="8">
    <source>
        <dbReference type="EMBL" id="RIX30290.1"/>
    </source>
</evidence>
<reference evidence="9" key="1">
    <citation type="submission" date="2018-09" db="EMBL/GenBank/DDBJ databases">
        <authorList>
            <person name="Kim I."/>
        </authorList>
    </citation>
    <scope>NUCLEOTIDE SEQUENCE [LARGE SCALE GENOMIC DNA]</scope>
    <source>
        <strain evidence="9">DD4a</strain>
    </source>
</reference>
<comment type="caution">
    <text evidence="8">The sequence shown here is derived from an EMBL/GenBank/DDBJ whole genome shotgun (WGS) entry which is preliminary data.</text>
</comment>
<evidence type="ECO:0000256" key="4">
    <source>
        <dbReference type="RuleBase" id="RU362116"/>
    </source>
</evidence>
<evidence type="ECO:0000256" key="3">
    <source>
        <dbReference type="ARBA" id="ARBA00023143"/>
    </source>
</evidence>
<name>A0A3A1U1S1_9MICO</name>
<accession>A0A3A1U1S1</accession>
<dbReference type="InterPro" id="IPR020013">
    <property type="entry name" value="Flagellar_FlgE/F/G"/>
</dbReference>
<dbReference type="AlphaFoldDB" id="A0A3A1U1S1"/>
<organism evidence="8 9">
    <name type="scientific">Amnibacterium setariae</name>
    <dbReference type="NCBI Taxonomy" id="2306585"/>
    <lineage>
        <taxon>Bacteria</taxon>
        <taxon>Bacillati</taxon>
        <taxon>Actinomycetota</taxon>
        <taxon>Actinomycetes</taxon>
        <taxon>Micrococcales</taxon>
        <taxon>Microbacteriaceae</taxon>
        <taxon>Amnibacterium</taxon>
    </lineage>
</organism>
<dbReference type="Pfam" id="PF22692">
    <property type="entry name" value="LlgE_F_G_D1"/>
    <property type="match status" value="1"/>
</dbReference>
<keyword evidence="9" id="KW-1185">Reference proteome</keyword>
<protein>
    <recommendedName>
        <fullName evidence="4">Flagellar hook protein FlgE</fullName>
    </recommendedName>
</protein>
<dbReference type="Proteomes" id="UP000265742">
    <property type="component" value="Unassembled WGS sequence"/>
</dbReference>
<dbReference type="EMBL" id="QXTG01000001">
    <property type="protein sequence ID" value="RIX30290.1"/>
    <property type="molecule type" value="Genomic_DNA"/>
</dbReference>
<dbReference type="PANTHER" id="PTHR30435:SF1">
    <property type="entry name" value="FLAGELLAR HOOK PROTEIN FLGE"/>
    <property type="match status" value="1"/>
</dbReference>
<feature type="domain" description="Flagellar hook protein FlgE/F/G-like D1" evidence="7">
    <location>
        <begin position="95"/>
        <end position="157"/>
    </location>
</feature>
<dbReference type="InterPro" id="IPR010930">
    <property type="entry name" value="Flg_bb/hook_C_dom"/>
</dbReference>
<dbReference type="RefSeq" id="WP_119480653.1">
    <property type="nucleotide sequence ID" value="NZ_QXTG01000001.1"/>
</dbReference>
<gene>
    <name evidence="8" type="ORF">D1781_02285</name>
</gene>
<evidence type="ECO:0000256" key="2">
    <source>
        <dbReference type="ARBA" id="ARBA00009677"/>
    </source>
</evidence>
<feature type="domain" description="Flagellar basal-body/hook protein C-terminal" evidence="6">
    <location>
        <begin position="355"/>
        <end position="399"/>
    </location>
</feature>
<dbReference type="Pfam" id="PF00460">
    <property type="entry name" value="Flg_bb_rod"/>
    <property type="match status" value="1"/>
</dbReference>
<dbReference type="NCBIfam" id="TIGR03506">
    <property type="entry name" value="FlgEFG_subfam"/>
    <property type="match status" value="1"/>
</dbReference>
<sequence length="401" mass="40552">MLRSLYSGISGLRAEQTMLDVTSNNIANVNTVGFKSSSVQFEDALSQMVSAAGLATSAKAGTNPNQVGLGVRVAGVTTNLTEGSQTNTGNNLDAMISGDGFFVTQTGSQTLYSRNGQFHWDSQGRLATADGSLVQGWNAVNGVVSTGGKPTTLTLPSGTVAPANTTTSAVMTGNLPSDAKPGTTLQRDITVYSPDGTARGLSIDYTADATTPGKWNYSISDGSGATPVTGTVQTSGSGTITGTSGGASTLKPVVNGITVDLSQMSGFANLTTVGFASQNGNAAGTLLTVNMGADGTLSGTFTNGATIAIARLAVGTFTNPEGLAKAGNSMLTETLNSGGVRLGTAGSDGYGAVVSGALEASNVDLSQEFTNLIVAQRGFQANARIITTSDEILQELTQLKR</sequence>
<evidence type="ECO:0000256" key="1">
    <source>
        <dbReference type="ARBA" id="ARBA00004117"/>
    </source>
</evidence>
<dbReference type="GO" id="GO:0009425">
    <property type="term" value="C:bacterial-type flagellum basal body"/>
    <property type="evidence" value="ECO:0007669"/>
    <property type="project" value="UniProtKB-SubCell"/>
</dbReference>
<dbReference type="SUPFAM" id="SSF117143">
    <property type="entry name" value="Flagellar hook protein flgE"/>
    <property type="match status" value="1"/>
</dbReference>
<comment type="subcellular location">
    <subcellularLocation>
        <location evidence="1 4">Bacterial flagellum basal body</location>
    </subcellularLocation>
</comment>
<dbReference type="PANTHER" id="PTHR30435">
    <property type="entry name" value="FLAGELLAR PROTEIN"/>
    <property type="match status" value="1"/>
</dbReference>
<evidence type="ECO:0000313" key="9">
    <source>
        <dbReference type="Proteomes" id="UP000265742"/>
    </source>
</evidence>
<dbReference type="GO" id="GO:0071978">
    <property type="term" value="P:bacterial-type flagellum-dependent swarming motility"/>
    <property type="evidence" value="ECO:0007669"/>
    <property type="project" value="TreeGrafter"/>
</dbReference>
<keyword evidence="8" id="KW-0966">Cell projection</keyword>
<dbReference type="Pfam" id="PF06429">
    <property type="entry name" value="Flg_bbr_C"/>
    <property type="match status" value="1"/>
</dbReference>
<dbReference type="OrthoDB" id="9804559at2"/>
<dbReference type="InterPro" id="IPR053967">
    <property type="entry name" value="LlgE_F_G-like_D1"/>
</dbReference>
<feature type="domain" description="Flagellar basal body rod protein N-terminal" evidence="5">
    <location>
        <begin position="5"/>
        <end position="35"/>
    </location>
</feature>
<dbReference type="InterPro" id="IPR001444">
    <property type="entry name" value="Flag_bb_rod_N"/>
</dbReference>
<proteinExistence type="inferred from homology"/>
<dbReference type="GO" id="GO:0005829">
    <property type="term" value="C:cytosol"/>
    <property type="evidence" value="ECO:0007669"/>
    <property type="project" value="TreeGrafter"/>
</dbReference>
<dbReference type="InterPro" id="IPR037925">
    <property type="entry name" value="FlgE/F/G-like"/>
</dbReference>